<dbReference type="RefSeq" id="WP_139105243.1">
    <property type="nucleotide sequence ID" value="NZ_VDFR01000011.1"/>
</dbReference>
<dbReference type="EMBL" id="VDFR01000011">
    <property type="protein sequence ID" value="TNC50974.1"/>
    <property type="molecule type" value="Genomic_DNA"/>
</dbReference>
<dbReference type="PANTHER" id="PTHR43441:SF10">
    <property type="entry name" value="ACETYLTRANSFERASE"/>
    <property type="match status" value="1"/>
</dbReference>
<dbReference type="GO" id="GO:0008999">
    <property type="term" value="F:protein-N-terminal-alanine acetyltransferase activity"/>
    <property type="evidence" value="ECO:0007669"/>
    <property type="project" value="TreeGrafter"/>
</dbReference>
<dbReference type="PROSITE" id="PS51186">
    <property type="entry name" value="GNAT"/>
    <property type="match status" value="1"/>
</dbReference>
<gene>
    <name evidence="4" type="ORF">FHE65_03110</name>
    <name evidence="3" type="ORF">FHE65_08035</name>
</gene>
<proteinExistence type="predicted"/>
<dbReference type="GO" id="GO:1990189">
    <property type="term" value="F:protein N-terminal-serine acetyltransferase activity"/>
    <property type="evidence" value="ECO:0007669"/>
    <property type="project" value="TreeGrafter"/>
</dbReference>
<dbReference type="GO" id="GO:0005737">
    <property type="term" value="C:cytoplasm"/>
    <property type="evidence" value="ECO:0007669"/>
    <property type="project" value="TreeGrafter"/>
</dbReference>
<evidence type="ECO:0000313" key="4">
    <source>
        <dbReference type="EMBL" id="TNC50974.1"/>
    </source>
</evidence>
<dbReference type="Gene3D" id="3.40.630.30">
    <property type="match status" value="1"/>
</dbReference>
<dbReference type="Proteomes" id="UP000306740">
    <property type="component" value="Unassembled WGS sequence"/>
</dbReference>
<reference evidence="4 5" key="1">
    <citation type="submission" date="2019-05" db="EMBL/GenBank/DDBJ databases">
        <title>Mumia sp. nov., isolated from the intestinal contents of plateau pika (Ochotona curzoniae) in the Qinghai-Tibet plateau of China.</title>
        <authorList>
            <person name="Tian Z."/>
        </authorList>
    </citation>
    <scope>NUCLEOTIDE SEQUENCE [LARGE SCALE GENOMIC DNA]</scope>
    <source>
        <strain evidence="5">527</strain>
        <strain evidence="4">Z527</strain>
    </source>
</reference>
<feature type="domain" description="N-acetyltransferase" evidence="1">
    <location>
        <begin position="10"/>
        <end position="177"/>
    </location>
</feature>
<dbReference type="InterPro" id="IPR000182">
    <property type="entry name" value="GNAT_dom"/>
</dbReference>
<dbReference type="Pfam" id="PF00903">
    <property type="entry name" value="Glyoxalase"/>
    <property type="match status" value="1"/>
</dbReference>
<sequence length="319" mass="34449">MQATSLGDGAELRPLEPRHAQELLSHMDRGRDFIGRYVALPDAVTDLTSAHAFLQRYETKAAADGGRLFGIWADDTLVGGALFPTMNVEQGTAEAGCWLEPSAVGRGLVTRAVRLIIEWAVEERNVHRVEWRVSPANEPSIAVARRLGMTKDGVLRESYLHRGVRHDTEVWSVLAPEWRASTGAGAQGGDPELGGAGGTLSRKGAPHIDRVVPDLSVSDLAAAVRQHTAVLGMDVLMDHGWIVTLGDGTGHQLSLMTTDATATVNPQVSVFVDDVHAAYRAALEANTEIVHPLTEEPWGVTRFFYRDSSGSVINVGSHR</sequence>
<dbReference type="InterPro" id="IPR029068">
    <property type="entry name" value="Glyas_Bleomycin-R_OHBP_Dase"/>
</dbReference>
<dbReference type="InterPro" id="IPR016181">
    <property type="entry name" value="Acyl_CoA_acyltransferase"/>
</dbReference>
<organism evidence="4 5">
    <name type="scientific">Mumia zhuanghuii</name>
    <dbReference type="NCBI Taxonomy" id="2585211"/>
    <lineage>
        <taxon>Bacteria</taxon>
        <taxon>Bacillati</taxon>
        <taxon>Actinomycetota</taxon>
        <taxon>Actinomycetes</taxon>
        <taxon>Propionibacteriales</taxon>
        <taxon>Nocardioidaceae</taxon>
        <taxon>Mumia</taxon>
    </lineage>
</organism>
<dbReference type="InterPro" id="IPR037523">
    <property type="entry name" value="VOC_core"/>
</dbReference>
<dbReference type="InterPro" id="IPR004360">
    <property type="entry name" value="Glyas_Fos-R_dOase_dom"/>
</dbReference>
<dbReference type="InterPro" id="IPR051908">
    <property type="entry name" value="Ribosomal_N-acetyltransferase"/>
</dbReference>
<dbReference type="AlphaFoldDB" id="A0A5C4MXZ0"/>
<keyword evidence="4" id="KW-0808">Transferase</keyword>
<name>A0A5C4MXZ0_9ACTN</name>
<dbReference type="SUPFAM" id="SSF54593">
    <property type="entry name" value="Glyoxalase/Bleomycin resistance protein/Dihydroxybiphenyl dioxygenase"/>
    <property type="match status" value="1"/>
</dbReference>
<dbReference type="Pfam" id="PF13302">
    <property type="entry name" value="Acetyltransf_3"/>
    <property type="match status" value="1"/>
</dbReference>
<evidence type="ECO:0000313" key="5">
    <source>
        <dbReference type="Proteomes" id="UP000306740"/>
    </source>
</evidence>
<evidence type="ECO:0000259" key="2">
    <source>
        <dbReference type="PROSITE" id="PS51819"/>
    </source>
</evidence>
<feature type="domain" description="VOC" evidence="2">
    <location>
        <begin position="207"/>
        <end position="318"/>
    </location>
</feature>
<comment type="caution">
    <text evidence="4">The sequence shown here is derived from an EMBL/GenBank/DDBJ whole genome shotgun (WGS) entry which is preliminary data.</text>
</comment>
<dbReference type="PROSITE" id="PS51819">
    <property type="entry name" value="VOC"/>
    <property type="match status" value="1"/>
</dbReference>
<dbReference type="EMBL" id="VDFR01000039">
    <property type="protein sequence ID" value="TNC48069.1"/>
    <property type="molecule type" value="Genomic_DNA"/>
</dbReference>
<evidence type="ECO:0000313" key="3">
    <source>
        <dbReference type="EMBL" id="TNC48069.1"/>
    </source>
</evidence>
<dbReference type="PANTHER" id="PTHR43441">
    <property type="entry name" value="RIBOSOMAL-PROTEIN-SERINE ACETYLTRANSFERASE"/>
    <property type="match status" value="1"/>
</dbReference>
<dbReference type="OrthoDB" id="5191051at2"/>
<dbReference type="SUPFAM" id="SSF55729">
    <property type="entry name" value="Acyl-CoA N-acyltransferases (Nat)"/>
    <property type="match status" value="1"/>
</dbReference>
<dbReference type="Gene3D" id="3.10.180.10">
    <property type="entry name" value="2,3-Dihydroxybiphenyl 1,2-Dioxygenase, domain 1"/>
    <property type="match status" value="1"/>
</dbReference>
<protein>
    <submittedName>
        <fullName evidence="4">GNAT family N-acetyltransferase</fullName>
    </submittedName>
</protein>
<evidence type="ECO:0000259" key="1">
    <source>
        <dbReference type="PROSITE" id="PS51186"/>
    </source>
</evidence>
<accession>A0A5C4MXZ0</accession>